<dbReference type="PANTHER" id="PTHR43591">
    <property type="entry name" value="METHYLTRANSFERASE"/>
    <property type="match status" value="1"/>
</dbReference>
<evidence type="ECO:0000313" key="2">
    <source>
        <dbReference type="EMBL" id="MET1253779.1"/>
    </source>
</evidence>
<evidence type="ECO:0000259" key="1">
    <source>
        <dbReference type="Pfam" id="PF08241"/>
    </source>
</evidence>
<proteinExistence type="predicted"/>
<dbReference type="GO" id="GO:0032259">
    <property type="term" value="P:methylation"/>
    <property type="evidence" value="ECO:0007669"/>
    <property type="project" value="UniProtKB-KW"/>
</dbReference>
<keyword evidence="2" id="KW-0489">Methyltransferase</keyword>
<dbReference type="EMBL" id="JBEVCJ010000001">
    <property type="protein sequence ID" value="MET1253779.1"/>
    <property type="molecule type" value="Genomic_DNA"/>
</dbReference>
<feature type="domain" description="Methyltransferase type 11" evidence="1">
    <location>
        <begin position="47"/>
        <end position="140"/>
    </location>
</feature>
<dbReference type="SUPFAM" id="SSF53335">
    <property type="entry name" value="S-adenosyl-L-methionine-dependent methyltransferases"/>
    <property type="match status" value="1"/>
</dbReference>
<dbReference type="Pfam" id="PF08241">
    <property type="entry name" value="Methyltransf_11"/>
    <property type="match status" value="1"/>
</dbReference>
<dbReference type="RefSeq" id="WP_353873321.1">
    <property type="nucleotide sequence ID" value="NZ_JBEVCJ010000001.1"/>
</dbReference>
<name>A0ABV2BPE8_9GAMM</name>
<protein>
    <submittedName>
        <fullName evidence="2">Class I SAM-dependent methyltransferase</fullName>
        <ecNumber evidence="2">2.1.1.-</ecNumber>
    </submittedName>
</protein>
<dbReference type="InterPro" id="IPR029063">
    <property type="entry name" value="SAM-dependent_MTases_sf"/>
</dbReference>
<gene>
    <name evidence="2" type="ORF">ABVT43_01450</name>
</gene>
<organism evidence="2 3">
    <name type="scientific">Aliikangiella maris</name>
    <dbReference type="NCBI Taxonomy" id="3162458"/>
    <lineage>
        <taxon>Bacteria</taxon>
        <taxon>Pseudomonadati</taxon>
        <taxon>Pseudomonadota</taxon>
        <taxon>Gammaproteobacteria</taxon>
        <taxon>Oceanospirillales</taxon>
        <taxon>Pleioneaceae</taxon>
        <taxon>Aliikangiella</taxon>
    </lineage>
</organism>
<dbReference type="Gene3D" id="3.40.50.150">
    <property type="entry name" value="Vaccinia Virus protein VP39"/>
    <property type="match status" value="1"/>
</dbReference>
<dbReference type="InterPro" id="IPR013216">
    <property type="entry name" value="Methyltransf_11"/>
</dbReference>
<accession>A0ABV2BPE8</accession>
<dbReference type="GO" id="GO:0008168">
    <property type="term" value="F:methyltransferase activity"/>
    <property type="evidence" value="ECO:0007669"/>
    <property type="project" value="UniProtKB-KW"/>
</dbReference>
<keyword evidence="3" id="KW-1185">Reference proteome</keyword>
<dbReference type="Proteomes" id="UP001548189">
    <property type="component" value="Unassembled WGS sequence"/>
</dbReference>
<dbReference type="PANTHER" id="PTHR43591:SF110">
    <property type="entry name" value="RHODANESE DOMAIN-CONTAINING PROTEIN"/>
    <property type="match status" value="1"/>
</dbReference>
<reference evidence="2 3" key="1">
    <citation type="submission" date="2024-06" db="EMBL/GenBank/DDBJ databases">
        <authorList>
            <person name="Li F."/>
        </authorList>
    </citation>
    <scope>NUCLEOTIDE SEQUENCE [LARGE SCALE GENOMIC DNA]</scope>
    <source>
        <strain evidence="2 3">GXAS 311</strain>
    </source>
</reference>
<sequence length="251" mass="29271">MSYSYQFDFSANSDAMYDVEQRQRKAKTMIAVLQDYFEQPLEQFNLLNLGGSTGIIDEYLSRYFQQVTGVDIDEPAINYAQQTFKKDNLKFAVGDAMDLQYESEQFNVVICSQVYEHVPDAKQMMKEICRVLKPGGVCYFAAGNRLVWNEPHYRLPLLSVIPKCFAHWYLQLTKRGTYYYENHRTLWGLNQLVSAFTRIDYTKKIIDSPSKFGADYMLPEGSRKAKLASLIARYFYFMVPGYIWLLQKPTD</sequence>
<evidence type="ECO:0000313" key="3">
    <source>
        <dbReference type="Proteomes" id="UP001548189"/>
    </source>
</evidence>
<keyword evidence="2" id="KW-0808">Transferase</keyword>
<comment type="caution">
    <text evidence="2">The sequence shown here is derived from an EMBL/GenBank/DDBJ whole genome shotgun (WGS) entry which is preliminary data.</text>
</comment>
<dbReference type="CDD" id="cd02440">
    <property type="entry name" value="AdoMet_MTases"/>
    <property type="match status" value="1"/>
</dbReference>
<dbReference type="EC" id="2.1.1.-" evidence="2"/>